<evidence type="ECO:0000256" key="1">
    <source>
        <dbReference type="SAM" id="Phobius"/>
    </source>
</evidence>
<reference evidence="5 6" key="1">
    <citation type="submission" date="2018-05" db="EMBL/GenBank/DDBJ databases">
        <title>Draft genome sequences of Dehalococcoides mccartyi strains RC and KS.</title>
        <authorList>
            <person name="Higgins S.A."/>
            <person name="Padilla-Crespo E."/>
            <person name="Loeffler F.E."/>
        </authorList>
    </citation>
    <scope>NUCLEOTIDE SEQUENCE [LARGE SCALE GENOMIC DNA]</scope>
    <source>
        <strain evidence="4 5">KS</strain>
        <strain evidence="3 6">RC</strain>
    </source>
</reference>
<dbReference type="AlphaFoldDB" id="A0A328EN75"/>
<dbReference type="EMBL" id="QGLC01000018">
    <property type="protein sequence ID" value="RAL68979.1"/>
    <property type="molecule type" value="Genomic_DNA"/>
</dbReference>
<organism evidence="3 6">
    <name type="scientific">Dehalococcoides mccartyi</name>
    <dbReference type="NCBI Taxonomy" id="61435"/>
    <lineage>
        <taxon>Bacteria</taxon>
        <taxon>Bacillati</taxon>
        <taxon>Chloroflexota</taxon>
        <taxon>Dehalococcoidia</taxon>
        <taxon>Dehalococcoidales</taxon>
        <taxon>Dehalococcoidaceae</taxon>
        <taxon>Dehalococcoides</taxon>
    </lineage>
</organism>
<feature type="transmembrane region" description="Helical" evidence="1">
    <location>
        <begin position="77"/>
        <end position="94"/>
    </location>
</feature>
<dbReference type="InterPro" id="IPR008816">
    <property type="entry name" value="Gly_zipper_2TM_dom"/>
</dbReference>
<evidence type="ECO:0000313" key="4">
    <source>
        <dbReference type="EMBL" id="RAL70164.1"/>
    </source>
</evidence>
<dbReference type="EMBL" id="QGLD01000016">
    <property type="protein sequence ID" value="RAL70164.1"/>
    <property type="molecule type" value="Genomic_DNA"/>
</dbReference>
<protein>
    <recommendedName>
        <fullName evidence="2">Glycine zipper 2TM domain-containing protein</fullName>
    </recommendedName>
</protein>
<keyword evidence="1" id="KW-0472">Membrane</keyword>
<feature type="transmembrane region" description="Helical" evidence="1">
    <location>
        <begin position="264"/>
        <end position="283"/>
    </location>
</feature>
<dbReference type="GO" id="GO:0019867">
    <property type="term" value="C:outer membrane"/>
    <property type="evidence" value="ECO:0007669"/>
    <property type="project" value="InterPro"/>
</dbReference>
<evidence type="ECO:0000313" key="6">
    <source>
        <dbReference type="Proteomes" id="UP000249146"/>
    </source>
</evidence>
<evidence type="ECO:0000313" key="3">
    <source>
        <dbReference type="EMBL" id="RAL68979.1"/>
    </source>
</evidence>
<feature type="transmembrane region" description="Helical" evidence="1">
    <location>
        <begin position="50"/>
        <end position="71"/>
    </location>
</feature>
<dbReference type="Proteomes" id="UP000249146">
    <property type="component" value="Unassembled WGS sequence"/>
</dbReference>
<keyword evidence="1" id="KW-1133">Transmembrane helix</keyword>
<feature type="domain" description="Glycine zipper 2TM" evidence="2">
    <location>
        <begin position="61"/>
        <end position="96"/>
    </location>
</feature>
<proteinExistence type="predicted"/>
<name>A0A328EN75_9CHLR</name>
<sequence length="284" mass="31739">MADIKGYIIAAKNNISSPNIKYGVVFLADRMLFIKIDQSMLTEVLSSEKWLQLIIFGAMFGASGSIIGALIFETPEWALLGLAIGALVGVFIGNKVSQYMNKKEGITENTISQRLIDLSPEELLKLNKRNFEVLYEKIRSADYTRSNFHLLYVNSRSGILTLNLEGFESERYDISAKSSFDETLELLRKMLPCKVSKWEYIGIPKIPLAVDILAKMERGTPKEKILDYIRKKGINEADAEDLLSEASTNLIEIRKTVKAANAKVLLLIGVCFAIMIGIALYTIS</sequence>
<dbReference type="Pfam" id="PF05433">
    <property type="entry name" value="Rick_17kDa_Anti"/>
    <property type="match status" value="1"/>
</dbReference>
<evidence type="ECO:0000313" key="5">
    <source>
        <dbReference type="Proteomes" id="UP000248786"/>
    </source>
</evidence>
<dbReference type="RefSeq" id="WP_059279982.1">
    <property type="nucleotide sequence ID" value="NZ_JSWM01000005.1"/>
</dbReference>
<dbReference type="Proteomes" id="UP000248786">
    <property type="component" value="Unassembled WGS sequence"/>
</dbReference>
<accession>A0A328EN75</accession>
<comment type="caution">
    <text evidence="3">The sequence shown here is derived from an EMBL/GenBank/DDBJ whole genome shotgun (WGS) entry which is preliminary data.</text>
</comment>
<keyword evidence="1" id="KW-0812">Transmembrane</keyword>
<gene>
    <name evidence="4" type="ORF">C1G86_1497</name>
    <name evidence="3" type="ORF">C1G87_1461</name>
</gene>
<evidence type="ECO:0000259" key="2">
    <source>
        <dbReference type="Pfam" id="PF05433"/>
    </source>
</evidence>